<evidence type="ECO:0000313" key="2">
    <source>
        <dbReference type="Proteomes" id="UP000176409"/>
    </source>
</evidence>
<accession>A0A1F6AW02</accession>
<reference evidence="1 2" key="1">
    <citation type="journal article" date="2016" name="Nat. Commun.">
        <title>Thousands of microbial genomes shed light on interconnected biogeochemical processes in an aquifer system.</title>
        <authorList>
            <person name="Anantharaman K."/>
            <person name="Brown C.T."/>
            <person name="Hug L.A."/>
            <person name="Sharon I."/>
            <person name="Castelle C.J."/>
            <person name="Probst A.J."/>
            <person name="Thomas B.C."/>
            <person name="Singh A."/>
            <person name="Wilkins M.J."/>
            <person name="Karaoz U."/>
            <person name="Brodie E.L."/>
            <person name="Williams K.H."/>
            <person name="Hubbard S.S."/>
            <person name="Banfield J.F."/>
        </authorList>
    </citation>
    <scope>NUCLEOTIDE SEQUENCE [LARGE SCALE GENOMIC DNA]</scope>
</reference>
<comment type="caution">
    <text evidence="1">The sequence shown here is derived from an EMBL/GenBank/DDBJ whole genome shotgun (WGS) entry which is preliminary data.</text>
</comment>
<dbReference type="EMBL" id="MFJZ01000067">
    <property type="protein sequence ID" value="OGG28869.1"/>
    <property type="molecule type" value="Genomic_DNA"/>
</dbReference>
<sequence>MATTFPAVAWTVSHPIRVNGLTGKDLNFVREAEEANGKLLVEVVDGQYRVTVAKEIDYFKDLTKEDREVVDAAQYIANIRSLFNLTPVRVEVDNYVDELLRVSDDDDPFNFSAVEACRIIKETEWIWINAYVPDLCEYNRDDPFVTYDEWKALHGVEEYTLPTTGQSLLVVFNQPERVDGDLWCSSVPGVAALQGRDFVRAHNDGHLLYSALMLYFEDGSTIPVPIYGWVAVGPNIDTLDPTNEWSLDLYQIYEVGNYELTCN</sequence>
<dbReference type="Proteomes" id="UP000176409">
    <property type="component" value="Unassembled WGS sequence"/>
</dbReference>
<proteinExistence type="predicted"/>
<gene>
    <name evidence="1" type="ORF">A2973_03255</name>
</gene>
<evidence type="ECO:0000313" key="1">
    <source>
        <dbReference type="EMBL" id="OGG28869.1"/>
    </source>
</evidence>
<organism evidence="1 2">
    <name type="scientific">Candidatus Gottesmanbacteria bacterium RIFCSPLOWO2_01_FULL_49_10</name>
    <dbReference type="NCBI Taxonomy" id="1798396"/>
    <lineage>
        <taxon>Bacteria</taxon>
        <taxon>Candidatus Gottesmaniibacteriota</taxon>
    </lineage>
</organism>
<dbReference type="AlphaFoldDB" id="A0A1F6AW02"/>
<protein>
    <submittedName>
        <fullName evidence="1">Uncharacterized protein</fullName>
    </submittedName>
</protein>
<name>A0A1F6AW02_9BACT</name>